<evidence type="ECO:0000256" key="5">
    <source>
        <dbReference type="SAM" id="MobiDB-lite"/>
    </source>
</evidence>
<accession>A0A119UZ52</accession>
<dbReference type="PANTHER" id="PTHR30329:SF21">
    <property type="entry name" value="LIPOPROTEIN YIAD-RELATED"/>
    <property type="match status" value="1"/>
</dbReference>
<feature type="compositionally biased region" description="Pro residues" evidence="5">
    <location>
        <begin position="115"/>
        <end position="125"/>
    </location>
</feature>
<evidence type="ECO:0000256" key="2">
    <source>
        <dbReference type="ARBA" id="ARBA00023136"/>
    </source>
</evidence>
<comment type="subcellular location">
    <subcellularLocation>
        <location evidence="1">Cell outer membrane</location>
    </subcellularLocation>
</comment>
<organism evidence="8 9">
    <name type="scientific">Burkholderia ubonensis</name>
    <dbReference type="NCBI Taxonomy" id="101571"/>
    <lineage>
        <taxon>Bacteria</taxon>
        <taxon>Pseudomonadati</taxon>
        <taxon>Pseudomonadota</taxon>
        <taxon>Betaproteobacteria</taxon>
        <taxon>Burkholderiales</taxon>
        <taxon>Burkholderiaceae</taxon>
        <taxon>Burkholderia</taxon>
        <taxon>Burkholderia cepacia complex</taxon>
    </lineage>
</organism>
<dbReference type="PROSITE" id="PS51257">
    <property type="entry name" value="PROKAR_LIPOPROTEIN"/>
    <property type="match status" value="1"/>
</dbReference>
<feature type="domain" description="OmpA-like" evidence="7">
    <location>
        <begin position="125"/>
        <end position="241"/>
    </location>
</feature>
<feature type="signal peptide" evidence="6">
    <location>
        <begin position="1"/>
        <end position="24"/>
    </location>
</feature>
<dbReference type="InterPro" id="IPR050330">
    <property type="entry name" value="Bact_OuterMem_StrucFunc"/>
</dbReference>
<evidence type="ECO:0000256" key="6">
    <source>
        <dbReference type="SAM" id="SignalP"/>
    </source>
</evidence>
<evidence type="ECO:0000313" key="9">
    <source>
        <dbReference type="Proteomes" id="UP000065504"/>
    </source>
</evidence>
<comment type="caution">
    <text evidence="8">The sequence shown here is derived from an EMBL/GenBank/DDBJ whole genome shotgun (WGS) entry which is preliminary data.</text>
</comment>
<proteinExistence type="predicted"/>
<dbReference type="InterPro" id="IPR036737">
    <property type="entry name" value="OmpA-like_sf"/>
</dbReference>
<feature type="region of interest" description="Disordered" evidence="5">
    <location>
        <begin position="107"/>
        <end position="127"/>
    </location>
</feature>
<sequence length="241" mass="25775">MQKLQHIFRAGSAGALVVMLGACATQSGPTHSIRAIDLPNQLQPAYRATCDGLLSSGNACRAVAEKVCAGKGVTVLEAVDRMRGNTALADPREITFVCGKPVPQRVEQPAVQQPLPAPESRPEPAPQHQVLLQGNANFETDSAKLTLDARRQLDQFLNTNKGIGFQRVTIIGYTDSTGSLAHNLRLSELRARSVATYLRTGGLQAAQFVSEGMGPSDPIASNATTDGRAQNRRVEIRVVPK</sequence>
<dbReference type="CDD" id="cd07185">
    <property type="entry name" value="OmpA_C-like"/>
    <property type="match status" value="1"/>
</dbReference>
<dbReference type="Proteomes" id="UP000065504">
    <property type="component" value="Unassembled WGS sequence"/>
</dbReference>
<evidence type="ECO:0000259" key="7">
    <source>
        <dbReference type="PROSITE" id="PS51123"/>
    </source>
</evidence>
<dbReference type="PRINTS" id="PR01021">
    <property type="entry name" value="OMPADOMAIN"/>
</dbReference>
<dbReference type="PANTHER" id="PTHR30329">
    <property type="entry name" value="STATOR ELEMENT OF FLAGELLAR MOTOR COMPLEX"/>
    <property type="match status" value="1"/>
</dbReference>
<feature type="chain" id="PRO_5007163109" description="OmpA-like domain-containing protein" evidence="6">
    <location>
        <begin position="25"/>
        <end position="241"/>
    </location>
</feature>
<dbReference type="EMBL" id="LPLU01000027">
    <property type="protein sequence ID" value="KWK82975.1"/>
    <property type="molecule type" value="Genomic_DNA"/>
</dbReference>
<dbReference type="InterPro" id="IPR006664">
    <property type="entry name" value="OMP_bac"/>
</dbReference>
<dbReference type="SUPFAM" id="SSF103088">
    <property type="entry name" value="OmpA-like"/>
    <property type="match status" value="1"/>
</dbReference>
<evidence type="ECO:0000313" key="8">
    <source>
        <dbReference type="EMBL" id="KWK82975.1"/>
    </source>
</evidence>
<dbReference type="RefSeq" id="WP_060232756.1">
    <property type="nucleotide sequence ID" value="NZ_LPLU01000027.1"/>
</dbReference>
<reference evidence="8 9" key="1">
    <citation type="submission" date="2015-11" db="EMBL/GenBank/DDBJ databases">
        <title>Expanding the genomic diversity of Burkholderia species for the development of highly accurate diagnostics.</title>
        <authorList>
            <person name="Sahl J."/>
            <person name="Keim P."/>
            <person name="Wagner D."/>
        </authorList>
    </citation>
    <scope>NUCLEOTIDE SEQUENCE [LARGE SCALE GENOMIC DNA]</scope>
    <source>
        <strain evidence="8 9">MSMB782WGS</strain>
    </source>
</reference>
<dbReference type="GO" id="GO:0009279">
    <property type="term" value="C:cell outer membrane"/>
    <property type="evidence" value="ECO:0007669"/>
    <property type="project" value="UniProtKB-SubCell"/>
</dbReference>
<evidence type="ECO:0000256" key="1">
    <source>
        <dbReference type="ARBA" id="ARBA00004442"/>
    </source>
</evidence>
<evidence type="ECO:0000256" key="4">
    <source>
        <dbReference type="PROSITE-ProRule" id="PRU00473"/>
    </source>
</evidence>
<gene>
    <name evidence="8" type="ORF">WM16_31950</name>
</gene>
<dbReference type="Pfam" id="PF00691">
    <property type="entry name" value="OmpA"/>
    <property type="match status" value="1"/>
</dbReference>
<protein>
    <recommendedName>
        <fullName evidence="7">OmpA-like domain-containing protein</fullName>
    </recommendedName>
</protein>
<dbReference type="InterPro" id="IPR006665">
    <property type="entry name" value="OmpA-like"/>
</dbReference>
<dbReference type="Gene3D" id="3.30.1330.60">
    <property type="entry name" value="OmpA-like domain"/>
    <property type="match status" value="1"/>
</dbReference>
<keyword evidence="3" id="KW-0998">Cell outer membrane</keyword>
<dbReference type="PROSITE" id="PS51123">
    <property type="entry name" value="OMPA_2"/>
    <property type="match status" value="1"/>
</dbReference>
<dbReference type="AlphaFoldDB" id="A0A119UZ52"/>
<name>A0A119UZ52_9BURK</name>
<keyword evidence="2 4" id="KW-0472">Membrane</keyword>
<keyword evidence="6" id="KW-0732">Signal</keyword>
<evidence type="ECO:0000256" key="3">
    <source>
        <dbReference type="ARBA" id="ARBA00023237"/>
    </source>
</evidence>